<dbReference type="InterPro" id="IPR005079">
    <property type="entry name" value="Peptidase_C45_hydrolase"/>
</dbReference>
<protein>
    <recommendedName>
        <fullName evidence="1">Peptidase C45 hydrolase domain-containing protein</fullName>
    </recommendedName>
</protein>
<sequence length="361" mass="39988">MAPYLGSPDEPAINGMKLKLRQIECSGTPYEIGFKHGREATSQVHGTIAFYTSMFQTSSKLEWPQVRQIAMDFEPNLRRKWPRYVDEMQGLADGADVELADIIACNVRTEIAFGMFSDGCTALSWRTEGASFLAQNWDWMEAQKANLVVLTIKQEGKPGIKLVTEAGLIGKIGLNDAGVGVCLNAIRVKGMDATKLPCHLGLRMVLESRSREEAVRRLEEFGIASSCHMLIADAEGGIGLEWSSSDVQKCEMNGEKQVFHSNHFLLEHPGVGEDTQWIKDSGYRVTRIEELAKQLKGAPTKQKLFEIFKDESNYPGAICRAQKAPSTSASLFNIIVDLKAIRGDVTLGRPTEPEDFVQLAF</sequence>
<dbReference type="GeneID" id="89925857"/>
<dbReference type="PANTHER" id="PTHR34180">
    <property type="entry name" value="PEPTIDASE C45"/>
    <property type="match status" value="1"/>
</dbReference>
<dbReference type="EMBL" id="JAVRRT010000006">
    <property type="protein sequence ID" value="KAK5171367.1"/>
    <property type="molecule type" value="Genomic_DNA"/>
</dbReference>
<evidence type="ECO:0000259" key="1">
    <source>
        <dbReference type="Pfam" id="PF03417"/>
    </source>
</evidence>
<dbReference type="Proteomes" id="UP001337655">
    <property type="component" value="Unassembled WGS sequence"/>
</dbReference>
<evidence type="ECO:0000313" key="2">
    <source>
        <dbReference type="EMBL" id="KAK5171367.1"/>
    </source>
</evidence>
<comment type="caution">
    <text evidence="2">The sequence shown here is derived from an EMBL/GenBank/DDBJ whole genome shotgun (WGS) entry which is preliminary data.</text>
</comment>
<proteinExistence type="predicted"/>
<dbReference type="InterPro" id="IPR047794">
    <property type="entry name" value="C45_proenzyme-like"/>
</dbReference>
<dbReference type="PANTHER" id="PTHR34180:SF1">
    <property type="entry name" value="BETA-ALANYL-DOPAMINE_CARCININE HYDROLASE"/>
    <property type="match status" value="1"/>
</dbReference>
<accession>A0AAV9PFV9</accession>
<dbReference type="RefSeq" id="XP_064660395.1">
    <property type="nucleotide sequence ID" value="XM_064801765.1"/>
</dbReference>
<gene>
    <name evidence="2" type="ORF">LTR77_004511</name>
</gene>
<feature type="domain" description="Peptidase C45 hydrolase" evidence="1">
    <location>
        <begin position="125"/>
        <end position="351"/>
    </location>
</feature>
<dbReference type="AlphaFoldDB" id="A0AAV9PFV9"/>
<keyword evidence="3" id="KW-1185">Reference proteome</keyword>
<organism evidence="2 3">
    <name type="scientific">Saxophila tyrrhenica</name>
    <dbReference type="NCBI Taxonomy" id="1690608"/>
    <lineage>
        <taxon>Eukaryota</taxon>
        <taxon>Fungi</taxon>
        <taxon>Dikarya</taxon>
        <taxon>Ascomycota</taxon>
        <taxon>Pezizomycotina</taxon>
        <taxon>Dothideomycetes</taxon>
        <taxon>Dothideomycetidae</taxon>
        <taxon>Mycosphaerellales</taxon>
        <taxon>Extremaceae</taxon>
        <taxon>Saxophila</taxon>
    </lineage>
</organism>
<dbReference type="InterPro" id="IPR047801">
    <property type="entry name" value="Peptidase_C45"/>
</dbReference>
<reference evidence="2 3" key="1">
    <citation type="submission" date="2023-08" db="EMBL/GenBank/DDBJ databases">
        <title>Black Yeasts Isolated from many extreme environments.</title>
        <authorList>
            <person name="Coleine C."/>
            <person name="Stajich J.E."/>
            <person name="Selbmann L."/>
        </authorList>
    </citation>
    <scope>NUCLEOTIDE SEQUENCE [LARGE SCALE GENOMIC DNA]</scope>
    <source>
        <strain evidence="2 3">CCFEE 5935</strain>
    </source>
</reference>
<dbReference type="Gene3D" id="1.10.10.2120">
    <property type="match status" value="1"/>
</dbReference>
<evidence type="ECO:0000313" key="3">
    <source>
        <dbReference type="Proteomes" id="UP001337655"/>
    </source>
</evidence>
<dbReference type="Gene3D" id="3.60.60.10">
    <property type="entry name" value="Penicillin V Acylase, Chain A"/>
    <property type="match status" value="1"/>
</dbReference>
<name>A0AAV9PFV9_9PEZI</name>
<dbReference type="NCBIfam" id="NF040521">
    <property type="entry name" value="C45_proenzyme"/>
    <property type="match status" value="1"/>
</dbReference>
<dbReference type="Pfam" id="PF03417">
    <property type="entry name" value="AAT"/>
    <property type="match status" value="1"/>
</dbReference>